<accession>A0A9Q3V7H8</accession>
<comment type="caution">
    <text evidence="2">The sequence shown here is derived from an EMBL/GenBank/DDBJ whole genome shotgun (WGS) entry which is preliminary data.</text>
</comment>
<evidence type="ECO:0000313" key="2">
    <source>
        <dbReference type="EMBL" id="MCD1119091.1"/>
    </source>
</evidence>
<dbReference type="Pfam" id="PF18145">
    <property type="entry name" value="SAVED"/>
    <property type="match status" value="1"/>
</dbReference>
<reference evidence="2" key="1">
    <citation type="submission" date="2021-11" db="EMBL/GenBank/DDBJ databases">
        <title>Description of novel Chryseobacterium species.</title>
        <authorList>
            <person name="Saticioglu I.B."/>
            <person name="Ay H."/>
            <person name="Altun S."/>
            <person name="Duman M."/>
        </authorList>
    </citation>
    <scope>NUCLEOTIDE SEQUENCE</scope>
    <source>
        <strain evidence="2">C-17</strain>
    </source>
</reference>
<dbReference type="RefSeq" id="WP_034751547.1">
    <property type="nucleotide sequence ID" value="NZ_JAJNAY010000003.1"/>
</dbReference>
<dbReference type="EMBL" id="JAJNAY010000003">
    <property type="protein sequence ID" value="MCD1119091.1"/>
    <property type="molecule type" value="Genomic_DNA"/>
</dbReference>
<evidence type="ECO:0000259" key="1">
    <source>
        <dbReference type="Pfam" id="PF18145"/>
    </source>
</evidence>
<protein>
    <submittedName>
        <fullName evidence="2">SAVED domain-containing protein</fullName>
    </submittedName>
</protein>
<gene>
    <name evidence="2" type="ORF">LO744_19795</name>
</gene>
<name>A0A9Q3V7H8_9FLAO</name>
<organism evidence="2 3">
    <name type="scientific">Chryseobacterium turcicum</name>
    <dbReference type="NCBI Taxonomy" id="2898076"/>
    <lineage>
        <taxon>Bacteria</taxon>
        <taxon>Pseudomonadati</taxon>
        <taxon>Bacteroidota</taxon>
        <taxon>Flavobacteriia</taxon>
        <taxon>Flavobacteriales</taxon>
        <taxon>Weeksellaceae</taxon>
        <taxon>Chryseobacterium group</taxon>
        <taxon>Chryseobacterium</taxon>
    </lineage>
</organism>
<dbReference type="NCBIfam" id="NF033611">
    <property type="entry name" value="SAVED"/>
    <property type="match status" value="1"/>
</dbReference>
<dbReference type="InterPro" id="IPR040836">
    <property type="entry name" value="SAVED"/>
</dbReference>
<sequence>MSTTSINAKNKYMLWAISGGRCQYRGCNEILHTDILTKRNFNKSYIAHIVADVPGGPRGCATRSPLLADDIKNLMLLCDAHHRLIDKDDVNGNPESLLLEMKAEHENRIANACNISPDKQSHIVTLNSNIGTHTPNIHYSIISQSLLPDYYPAVASNIDLGTVNTLNKDCDTNFWNIEEANLQQRFDRLLFPLLNSGEIKHISLFGFGPIPILIKLGTLLNDITSVDVRQKRRSPDTWNFDDDIETIYNFPPTSNVKRQVALKIELSDNIADERITSILSDDVSIYSLNIDHPNNDFVKSRKQIIDFGNKMKEAFREIKRTHGQDTVLNIFPAMPISLAVQLGRVWMPKADLSMKIFDQNLALGGFVEALEIKHC</sequence>
<feature type="domain" description="SMODS-associated and fused to various effectors" evidence="1">
    <location>
        <begin position="182"/>
        <end position="372"/>
    </location>
</feature>
<keyword evidence="3" id="KW-1185">Reference proteome</keyword>
<proteinExistence type="predicted"/>
<evidence type="ECO:0000313" key="3">
    <source>
        <dbReference type="Proteomes" id="UP001108025"/>
    </source>
</evidence>
<dbReference type="AlphaFoldDB" id="A0A9Q3V7H8"/>
<dbReference type="Proteomes" id="UP001108025">
    <property type="component" value="Unassembled WGS sequence"/>
</dbReference>